<keyword evidence="1" id="KW-0472">Membrane</keyword>
<evidence type="ECO:0000313" key="2">
    <source>
        <dbReference type="EMBL" id="CDW78595.1"/>
    </source>
</evidence>
<evidence type="ECO:0008006" key="4">
    <source>
        <dbReference type="Google" id="ProtNLM"/>
    </source>
</evidence>
<keyword evidence="1" id="KW-0812">Transmembrane</keyword>
<evidence type="ECO:0000313" key="3">
    <source>
        <dbReference type="Proteomes" id="UP000039865"/>
    </source>
</evidence>
<sequence>MSSSYQTFDTTKDLKEPLLASNDQSLISSKSKSQKKLSKVAQFFTKYYLFGGAMAGIFFGLQNYLLYLAVDGAMEMRLAYLIPSMNFVFFIVYHAYFAIQLKMSKGVFWSSEDSLYYNNEKKFDLKLALIVIGRSLNQILSTLILYYIFETSILSGINSSIIFSIYGATSVMTAIAFYFIFKETLGQKHVAGIMIVMISVVLMANGKYIPTQEAAVKHSITADNQISVLVPIALALTNCFIFVLNSAAARFLRGTKMNTYQYTADSQSIVSTLYVSIAIYQHIYISPYSLREFYLVTSGSLMYLIGVLCFNGALTYGKGGSSQAIIQVQAPFQLILEIVFLQIYPALLGLIGMVVCIIGALVLILTKH</sequence>
<feature type="transmembrane region" description="Helical" evidence="1">
    <location>
        <begin position="161"/>
        <end position="181"/>
    </location>
</feature>
<dbReference type="InterPro" id="IPR037185">
    <property type="entry name" value="EmrE-like"/>
</dbReference>
<name>A0A078A8J7_STYLE</name>
<reference evidence="2 3" key="1">
    <citation type="submission" date="2014-06" db="EMBL/GenBank/DDBJ databases">
        <authorList>
            <person name="Swart Estienne"/>
        </authorList>
    </citation>
    <scope>NUCLEOTIDE SEQUENCE [LARGE SCALE GENOMIC DNA]</scope>
    <source>
        <strain evidence="2 3">130c</strain>
    </source>
</reference>
<keyword evidence="1" id="KW-1133">Transmembrane helix</keyword>
<keyword evidence="3" id="KW-1185">Reference proteome</keyword>
<proteinExistence type="predicted"/>
<feature type="transmembrane region" description="Helical" evidence="1">
    <location>
        <begin position="47"/>
        <end position="66"/>
    </location>
</feature>
<feature type="transmembrane region" description="Helical" evidence="1">
    <location>
        <begin position="293"/>
        <end position="314"/>
    </location>
</feature>
<feature type="transmembrane region" description="Helical" evidence="1">
    <location>
        <begin position="228"/>
        <end position="248"/>
    </location>
</feature>
<dbReference type="EMBL" id="CCKQ01007236">
    <property type="protein sequence ID" value="CDW78595.1"/>
    <property type="molecule type" value="Genomic_DNA"/>
</dbReference>
<accession>A0A078A8J7</accession>
<feature type="transmembrane region" description="Helical" evidence="1">
    <location>
        <begin position="334"/>
        <end position="365"/>
    </location>
</feature>
<gene>
    <name evidence="2" type="primary">Contig12409.g13246</name>
    <name evidence="2" type="ORF">STYLEM_7575</name>
</gene>
<feature type="transmembrane region" description="Helical" evidence="1">
    <location>
        <begin position="190"/>
        <end position="208"/>
    </location>
</feature>
<protein>
    <recommendedName>
        <fullName evidence="4">EamA domain-containing protein</fullName>
    </recommendedName>
</protein>
<feature type="transmembrane region" description="Helical" evidence="1">
    <location>
        <begin position="78"/>
        <end position="99"/>
    </location>
</feature>
<dbReference type="Proteomes" id="UP000039865">
    <property type="component" value="Unassembled WGS sequence"/>
</dbReference>
<feature type="transmembrane region" description="Helical" evidence="1">
    <location>
        <begin position="127"/>
        <end position="149"/>
    </location>
</feature>
<evidence type="ECO:0000256" key="1">
    <source>
        <dbReference type="SAM" id="Phobius"/>
    </source>
</evidence>
<dbReference type="AlphaFoldDB" id="A0A078A8J7"/>
<dbReference type="InParanoid" id="A0A078A8J7"/>
<dbReference type="SUPFAM" id="SSF103481">
    <property type="entry name" value="Multidrug resistance efflux transporter EmrE"/>
    <property type="match status" value="2"/>
</dbReference>
<dbReference type="OrthoDB" id="325693at2759"/>
<organism evidence="2 3">
    <name type="scientific">Stylonychia lemnae</name>
    <name type="common">Ciliate</name>
    <dbReference type="NCBI Taxonomy" id="5949"/>
    <lineage>
        <taxon>Eukaryota</taxon>
        <taxon>Sar</taxon>
        <taxon>Alveolata</taxon>
        <taxon>Ciliophora</taxon>
        <taxon>Intramacronucleata</taxon>
        <taxon>Spirotrichea</taxon>
        <taxon>Stichotrichia</taxon>
        <taxon>Sporadotrichida</taxon>
        <taxon>Oxytrichidae</taxon>
        <taxon>Stylonychinae</taxon>
        <taxon>Stylonychia</taxon>
    </lineage>
</organism>